<keyword evidence="2" id="KW-1185">Reference proteome</keyword>
<dbReference type="EMBL" id="HQ403646">
    <property type="protein sequence ID" value="ADX42635.1"/>
    <property type="molecule type" value="Genomic_DNA"/>
</dbReference>
<dbReference type="KEGG" id="vg:10897037"/>
<sequence>MSVYDEARAKARVTPGLYLDVGQQLVDFFEERQVTVVTYREIMAHFVYGPEATLEKHEFKGQAKKLLESFNKSRHWHYALPGVAHKPAVDVVRQRRKVDSLKAELNRLFLDCDNDWDEFKRLVWPVLKEIKSRGELD</sequence>
<dbReference type="Proteomes" id="UP000202663">
    <property type="component" value="Segment"/>
</dbReference>
<accession>F8S0W0</accession>
<protein>
    <submittedName>
        <fullName evidence="1">Uncharacterized protein</fullName>
    </submittedName>
</protein>
<evidence type="ECO:0000313" key="2">
    <source>
        <dbReference type="Proteomes" id="UP000202663"/>
    </source>
</evidence>
<dbReference type="RefSeq" id="YP_004678819.1">
    <property type="nucleotide sequence ID" value="NC_015720.1"/>
</dbReference>
<organism evidence="1 2">
    <name type="scientific">Gordonia phage GTE2</name>
    <dbReference type="NCBI Taxonomy" id="981323"/>
    <lineage>
        <taxon>Viruses</taxon>
        <taxon>Duplodnaviria</taxon>
        <taxon>Heunggongvirae</taxon>
        <taxon>Uroviricota</taxon>
        <taxon>Caudoviricetes</taxon>
        <taxon>Emalynvirus</taxon>
        <taxon>Emalynvirus GTE2</taxon>
    </lineage>
</organism>
<evidence type="ECO:0000313" key="1">
    <source>
        <dbReference type="EMBL" id="ADX42635.1"/>
    </source>
</evidence>
<reference evidence="1 2" key="1">
    <citation type="journal article" date="2011" name="Appl. Environ. Microbiol.">
        <title>Characterization of the genome of the polyvalent lytic bacteriophage GTE2, which has potential for biocontrol of Gordonia-, Rhodococcus-, and Nocardia-stabilized foams in activated sludge plants.</title>
        <authorList>
            <person name="Petrovski S."/>
            <person name="Seviour R.J."/>
            <person name="Tillett D."/>
        </authorList>
    </citation>
    <scope>NUCLEOTIDE SEQUENCE [LARGE SCALE GENOMIC DNA]</scope>
</reference>
<proteinExistence type="predicted"/>
<name>F8S0W0_9CAUD</name>
<dbReference type="GeneID" id="10897037"/>